<dbReference type="Proteomes" id="UP001627408">
    <property type="component" value="Unassembled WGS sequence"/>
</dbReference>
<keyword evidence="4 5" id="KW-0012">Acyltransferase</keyword>
<evidence type="ECO:0000256" key="2">
    <source>
        <dbReference type="ARBA" id="ARBA00022605"/>
    </source>
</evidence>
<comment type="caution">
    <text evidence="5">Lacks conserved residue(s) required for the propagation of feature annotation.</text>
</comment>
<keyword evidence="5" id="KW-0486">Methionine biosynthesis</keyword>
<evidence type="ECO:0000256" key="4">
    <source>
        <dbReference type="ARBA" id="ARBA00023315"/>
    </source>
</evidence>
<comment type="similarity">
    <text evidence="5">Belongs to the MetA family.</text>
</comment>
<name>A0ABW8UV33_9RHOB</name>
<reference evidence="6 7" key="1">
    <citation type="submission" date="2024-08" db="EMBL/GenBank/DDBJ databases">
        <title>Tateyamaria sp. nov., isolated from marine algae.</title>
        <authorList>
            <person name="Choi B.J."/>
            <person name="Kim J.M."/>
            <person name="Lee J.K."/>
            <person name="Choi D.G."/>
            <person name="Bayburt H."/>
            <person name="Baek J.H."/>
            <person name="Han D.M."/>
            <person name="Jeon C.O."/>
        </authorList>
    </citation>
    <scope>NUCLEOTIDE SEQUENCE [LARGE SCALE GENOMIC DNA]</scope>
    <source>
        <strain evidence="6 7">KMU-156</strain>
    </source>
</reference>
<dbReference type="PIRSF" id="PIRSF000450">
    <property type="entry name" value="H_ser_succinyltr"/>
    <property type="match status" value="1"/>
</dbReference>
<keyword evidence="7" id="KW-1185">Reference proteome</keyword>
<dbReference type="RefSeq" id="WP_407592844.1">
    <property type="nucleotide sequence ID" value="NZ_JBHDIY010000002.1"/>
</dbReference>
<keyword evidence="1 5" id="KW-0963">Cytoplasm</keyword>
<dbReference type="GO" id="GO:0008899">
    <property type="term" value="F:homoserine O-succinyltransferase activity"/>
    <property type="evidence" value="ECO:0007669"/>
    <property type="project" value="UniProtKB-EC"/>
</dbReference>
<comment type="subcellular location">
    <subcellularLocation>
        <location evidence="5">Cytoplasm</location>
    </subcellularLocation>
</comment>
<feature type="active site" description="Acyl-thioester intermediate" evidence="5">
    <location>
        <position position="142"/>
    </location>
</feature>
<feature type="binding site" evidence="5">
    <location>
        <position position="248"/>
    </location>
    <ligand>
        <name>substrate</name>
    </ligand>
</feature>
<dbReference type="NCBIfam" id="TIGR01001">
    <property type="entry name" value="metA"/>
    <property type="match status" value="1"/>
</dbReference>
<feature type="site" description="Important for acyl-CoA specificity" evidence="5">
    <location>
        <position position="111"/>
    </location>
</feature>
<evidence type="ECO:0000256" key="3">
    <source>
        <dbReference type="ARBA" id="ARBA00022679"/>
    </source>
</evidence>
<comment type="function">
    <text evidence="5">Transfers an acetyl group from acetyl-CoA to L-homoserine, forming acetyl-L-homoserine.</text>
</comment>
<dbReference type="InterPro" id="IPR005697">
    <property type="entry name" value="HST_MetA"/>
</dbReference>
<dbReference type="PANTHER" id="PTHR20919:SF0">
    <property type="entry name" value="HOMOSERINE O-SUCCINYLTRANSFERASE"/>
    <property type="match status" value="1"/>
</dbReference>
<dbReference type="EC" id="2.3.1.31" evidence="5"/>
<dbReference type="EMBL" id="JBHDIY010000002">
    <property type="protein sequence ID" value="MFL4471008.1"/>
    <property type="molecule type" value="Genomic_DNA"/>
</dbReference>
<feature type="binding site" evidence="5">
    <location>
        <position position="192"/>
    </location>
    <ligand>
        <name>substrate</name>
    </ligand>
</feature>
<keyword evidence="2 5" id="KW-0028">Amino-acid biosynthesis</keyword>
<dbReference type="InterPro" id="IPR029062">
    <property type="entry name" value="Class_I_gatase-like"/>
</dbReference>
<comment type="caution">
    <text evidence="6">The sequence shown here is derived from an EMBL/GenBank/DDBJ whole genome shotgun (WGS) entry which is preliminary data.</text>
</comment>
<dbReference type="SUPFAM" id="SSF52317">
    <property type="entry name" value="Class I glutamine amidotransferase-like"/>
    <property type="match status" value="1"/>
</dbReference>
<proteinExistence type="inferred from homology"/>
<feature type="site" description="Important for substrate specificity" evidence="5">
    <location>
        <position position="192"/>
    </location>
</feature>
<evidence type="ECO:0000256" key="1">
    <source>
        <dbReference type="ARBA" id="ARBA00022490"/>
    </source>
</evidence>
<sequence>MPLKLPRTLPAYSVLTQEGVMVMDDELAAHQDIRPLKIALLNLMPKKIQTETQFARLIGATPLQIELSLIRMSDHETKNTAAEHMESFYRPFSEVKDQKFDGLIITGAPIEHLDYEDVSYWDELCEVMDWTQTNVHSTFGVCWGGMAMLHHFHGVPKHVLGEKLFGTYRHANLAPASPYLRGFSDDCVIPVSRWTEVRAPEVEAAGLPILLGSDDTGPCLIEDPDHRALYILNHFEYDSDTLKQEYDRDLASVQVQGAKIAMPVGYFPDNDASKPPLNRWRSHAHLLYGNWLSEVYLTTPYEMDRIGQDRTDLRG</sequence>
<evidence type="ECO:0000313" key="7">
    <source>
        <dbReference type="Proteomes" id="UP001627408"/>
    </source>
</evidence>
<protein>
    <recommendedName>
        <fullName evidence="5">Homoserine O-acetyltransferase</fullName>
        <shortName evidence="5">HAT</shortName>
        <ecNumber evidence="5">2.3.1.31</ecNumber>
    </recommendedName>
    <alternativeName>
        <fullName evidence="5">Homoserine transacetylase</fullName>
        <shortName evidence="5">HTA</shortName>
    </alternativeName>
</protein>
<comment type="pathway">
    <text evidence="5">Amino-acid biosynthesis; L-methionine biosynthesis via de novo pathway; O-acetyl-L-homoserine from L-homoserine: step 1/1.</text>
</comment>
<accession>A0ABW8UV33</accession>
<feature type="binding site" evidence="5">
    <location>
        <position position="163"/>
    </location>
    <ligand>
        <name>substrate</name>
    </ligand>
</feature>
<feature type="active site" description="Proton acceptor" evidence="5">
    <location>
        <position position="234"/>
    </location>
</feature>
<dbReference type="PANTHER" id="PTHR20919">
    <property type="entry name" value="HOMOSERINE O-SUCCINYLTRANSFERASE"/>
    <property type="match status" value="1"/>
</dbReference>
<feature type="active site" evidence="5">
    <location>
        <position position="236"/>
    </location>
</feature>
<dbReference type="CDD" id="cd03131">
    <property type="entry name" value="GATase1_HTS"/>
    <property type="match status" value="1"/>
</dbReference>
<organism evidence="6 7">
    <name type="scientific">Tateyamaria armeniaca</name>
    <dbReference type="NCBI Taxonomy" id="2518930"/>
    <lineage>
        <taxon>Bacteria</taxon>
        <taxon>Pseudomonadati</taxon>
        <taxon>Pseudomonadota</taxon>
        <taxon>Alphaproteobacteria</taxon>
        <taxon>Rhodobacterales</taxon>
        <taxon>Roseobacteraceae</taxon>
        <taxon>Tateyamaria</taxon>
    </lineage>
</organism>
<dbReference type="Gene3D" id="3.40.50.880">
    <property type="match status" value="1"/>
</dbReference>
<comment type="catalytic activity">
    <reaction evidence="5">
        <text>L-homoserine + acetyl-CoA = O-acetyl-L-homoserine + CoA</text>
        <dbReference type="Rhea" id="RHEA:13701"/>
        <dbReference type="ChEBI" id="CHEBI:57287"/>
        <dbReference type="ChEBI" id="CHEBI:57288"/>
        <dbReference type="ChEBI" id="CHEBI:57476"/>
        <dbReference type="ChEBI" id="CHEBI:57716"/>
        <dbReference type="EC" id="2.3.1.31"/>
    </reaction>
</comment>
<dbReference type="Pfam" id="PF04204">
    <property type="entry name" value="HTS"/>
    <property type="match status" value="1"/>
</dbReference>
<dbReference type="HAMAP" id="MF_00295">
    <property type="entry name" value="MetA_acyltransf"/>
    <property type="match status" value="1"/>
</dbReference>
<gene>
    <name evidence="6" type="primary">metA</name>
    <name evidence="5" type="synonym">metAA</name>
    <name evidence="6" type="ORF">ACERZ8_14370</name>
</gene>
<evidence type="ECO:0000313" key="6">
    <source>
        <dbReference type="EMBL" id="MFL4471008.1"/>
    </source>
</evidence>
<dbReference type="InterPro" id="IPR033752">
    <property type="entry name" value="MetA_family"/>
</dbReference>
<evidence type="ECO:0000256" key="5">
    <source>
        <dbReference type="HAMAP-Rule" id="MF_00295"/>
    </source>
</evidence>
<keyword evidence="3 5" id="KW-0808">Transferase</keyword>